<reference evidence="1" key="2">
    <citation type="journal article" date="2021" name="Genome Biol. Evol.">
        <title>Developing a high-quality reference genome for a parasitic bivalve with doubly uniparental inheritance (Bivalvia: Unionida).</title>
        <authorList>
            <person name="Smith C.H."/>
        </authorList>
    </citation>
    <scope>NUCLEOTIDE SEQUENCE</scope>
    <source>
        <strain evidence="1">CHS0354</strain>
        <tissue evidence="1">Mantle</tissue>
    </source>
</reference>
<sequence length="79" mass="8646">MVCFQIVVHPLPLVVQSLSDLPSARILSAITVPSVTELEKLVCSPKYPTFDSKTQRSERKVSHSGTVAYILDFASEGVQ</sequence>
<organism evidence="1 2">
    <name type="scientific">Potamilus streckersoni</name>
    <dbReference type="NCBI Taxonomy" id="2493646"/>
    <lineage>
        <taxon>Eukaryota</taxon>
        <taxon>Metazoa</taxon>
        <taxon>Spiralia</taxon>
        <taxon>Lophotrochozoa</taxon>
        <taxon>Mollusca</taxon>
        <taxon>Bivalvia</taxon>
        <taxon>Autobranchia</taxon>
        <taxon>Heteroconchia</taxon>
        <taxon>Palaeoheterodonta</taxon>
        <taxon>Unionida</taxon>
        <taxon>Unionoidea</taxon>
        <taxon>Unionidae</taxon>
        <taxon>Ambleminae</taxon>
        <taxon>Lampsilini</taxon>
        <taxon>Potamilus</taxon>
    </lineage>
</organism>
<evidence type="ECO:0000313" key="2">
    <source>
        <dbReference type="Proteomes" id="UP001195483"/>
    </source>
</evidence>
<keyword evidence="2" id="KW-1185">Reference proteome</keyword>
<name>A0AAE0WDN1_9BIVA</name>
<comment type="caution">
    <text evidence="1">The sequence shown here is derived from an EMBL/GenBank/DDBJ whole genome shotgun (WGS) entry which is preliminary data.</text>
</comment>
<proteinExistence type="predicted"/>
<reference evidence="1" key="3">
    <citation type="submission" date="2023-05" db="EMBL/GenBank/DDBJ databases">
        <authorList>
            <person name="Smith C.H."/>
        </authorList>
    </citation>
    <scope>NUCLEOTIDE SEQUENCE</scope>
    <source>
        <strain evidence="1">CHS0354</strain>
        <tissue evidence="1">Mantle</tissue>
    </source>
</reference>
<feature type="non-terminal residue" evidence="1">
    <location>
        <position position="79"/>
    </location>
</feature>
<dbReference type="AlphaFoldDB" id="A0AAE0WDN1"/>
<evidence type="ECO:0000313" key="1">
    <source>
        <dbReference type="EMBL" id="KAK3609737.1"/>
    </source>
</evidence>
<gene>
    <name evidence="1" type="ORF">CHS0354_029182</name>
</gene>
<accession>A0AAE0WDN1</accession>
<dbReference type="EMBL" id="JAEAOA010001752">
    <property type="protein sequence ID" value="KAK3609737.1"/>
    <property type="molecule type" value="Genomic_DNA"/>
</dbReference>
<protein>
    <submittedName>
        <fullName evidence="1">Uncharacterized protein</fullName>
    </submittedName>
</protein>
<reference evidence="1" key="1">
    <citation type="journal article" date="2021" name="Genome Biol. Evol.">
        <title>A High-Quality Reference Genome for a Parasitic Bivalve with Doubly Uniparental Inheritance (Bivalvia: Unionida).</title>
        <authorList>
            <person name="Smith C.H."/>
        </authorList>
    </citation>
    <scope>NUCLEOTIDE SEQUENCE</scope>
    <source>
        <strain evidence="1">CHS0354</strain>
    </source>
</reference>
<dbReference type="Proteomes" id="UP001195483">
    <property type="component" value="Unassembled WGS sequence"/>
</dbReference>